<dbReference type="PANTHER" id="PTHR30483">
    <property type="entry name" value="LEUCINE-SPECIFIC-BINDING PROTEIN"/>
    <property type="match status" value="1"/>
</dbReference>
<feature type="domain" description="Leucine-binding protein" evidence="3">
    <location>
        <begin position="255"/>
        <end position="580"/>
    </location>
</feature>
<keyword evidence="2" id="KW-0732">Signal</keyword>
<comment type="caution">
    <text evidence="4">The sequence shown here is derived from an EMBL/GenBank/DDBJ whole genome shotgun (WGS) entry which is preliminary data.</text>
</comment>
<gene>
    <name evidence="4" type="ORF">G3569_05920</name>
</gene>
<dbReference type="RefSeq" id="WP_165267057.1">
    <property type="nucleotide sequence ID" value="NZ_JAALLS010000006.1"/>
</dbReference>
<evidence type="ECO:0000313" key="5">
    <source>
        <dbReference type="Proteomes" id="UP000479132"/>
    </source>
</evidence>
<dbReference type="SUPFAM" id="SSF53822">
    <property type="entry name" value="Periplasmic binding protein-like I"/>
    <property type="match status" value="1"/>
</dbReference>
<dbReference type="EMBL" id="JAALLS010000006">
    <property type="protein sequence ID" value="NGP87881.1"/>
    <property type="molecule type" value="Genomic_DNA"/>
</dbReference>
<dbReference type="Pfam" id="PF13458">
    <property type="entry name" value="Peripla_BP_6"/>
    <property type="match status" value="1"/>
</dbReference>
<reference evidence="4 5" key="1">
    <citation type="submission" date="2020-02" db="EMBL/GenBank/DDBJ databases">
        <title>Aliifodinibius halophilus 2W32, complete genome.</title>
        <authorList>
            <person name="Li Y."/>
            <person name="Wu S."/>
        </authorList>
    </citation>
    <scope>NUCLEOTIDE SEQUENCE [LARGE SCALE GENOMIC DNA]</scope>
    <source>
        <strain evidence="4 5">2W32</strain>
    </source>
</reference>
<dbReference type="InterPro" id="IPR051010">
    <property type="entry name" value="BCAA_transport"/>
</dbReference>
<name>A0A6M1T7B7_9BACT</name>
<evidence type="ECO:0000259" key="3">
    <source>
        <dbReference type="Pfam" id="PF13458"/>
    </source>
</evidence>
<evidence type="ECO:0000256" key="1">
    <source>
        <dbReference type="ARBA" id="ARBA00010062"/>
    </source>
</evidence>
<dbReference type="InterPro" id="IPR028082">
    <property type="entry name" value="Peripla_BP_I"/>
</dbReference>
<dbReference type="InterPro" id="IPR011990">
    <property type="entry name" value="TPR-like_helical_dom_sf"/>
</dbReference>
<dbReference type="Proteomes" id="UP000479132">
    <property type="component" value="Unassembled WGS sequence"/>
</dbReference>
<accession>A0A6M1T7B7</accession>
<proteinExistence type="inferred from homology"/>
<protein>
    <submittedName>
        <fullName evidence="4">Amino acid ABC transporter substrate-binding protein</fullName>
    </submittedName>
</protein>
<evidence type="ECO:0000256" key="2">
    <source>
        <dbReference type="ARBA" id="ARBA00022729"/>
    </source>
</evidence>
<dbReference type="Gene3D" id="1.25.40.10">
    <property type="entry name" value="Tetratricopeptide repeat domain"/>
    <property type="match status" value="1"/>
</dbReference>
<dbReference type="SUPFAM" id="SSF48452">
    <property type="entry name" value="TPR-like"/>
    <property type="match status" value="1"/>
</dbReference>
<dbReference type="Gene3D" id="3.40.50.2300">
    <property type="match status" value="2"/>
</dbReference>
<dbReference type="AlphaFoldDB" id="A0A6M1T7B7"/>
<comment type="similarity">
    <text evidence="1">Belongs to the leucine-binding protein family.</text>
</comment>
<sequence>MESISKRQQFFLPLSVLLLLPLFVLLPFNAEAQSFDEGLKLYQQGKYEEAASIFTQLKTKRGYLFSGKSYFGLGKYLTAKSYLEQLSAKDNSELYLEAQYNLALTDFQLGQYGNALNRLYPFKDQQRKTQLVTDAIHFYDDILHFLTMNQRKNAFQQAENAQIKYDLVKAAFSNVDYPIAKMLYNQLVQTKIDTTIPAMQKLSKMIRDSVSYAVEKSYNSRPNTPSGMTYNIGAALPSYDNESAEFEVARNLYFGFVLAAETFNQHHTDKKAFIRFQNTAANKDTAAFAMTNFAWNVNADAVLGPLFSEPAKRMTEYAEQYQIPMLAPLANSGSLNTDNPYVFQANPTLGAHGKQMAEYAVNTLNMDTLAVIAEKNTLGVNSAYTFRDHAERLGARVSYFFVEDFASQGFDLTDYTKYFTTDTVKIDSLRYHHVDGIYAPFTGQAAPTLAELLWVDLEGMNSSIPVLGSQVWGDANIPKEQLDNREIYFSESFYLNKKSQKVEQFSERFKKRFDIEANRFSMIGYDTAEYILRTLNRVGNPALLKDALKHQPLYEGLISNISFEGTHVNQQVKIFTVSKAGVQPVLEYR</sequence>
<organism evidence="4 5">
    <name type="scientific">Fodinibius halophilus</name>
    <dbReference type="NCBI Taxonomy" id="1736908"/>
    <lineage>
        <taxon>Bacteria</taxon>
        <taxon>Pseudomonadati</taxon>
        <taxon>Balneolota</taxon>
        <taxon>Balneolia</taxon>
        <taxon>Balneolales</taxon>
        <taxon>Balneolaceae</taxon>
        <taxon>Fodinibius</taxon>
    </lineage>
</organism>
<dbReference type="PANTHER" id="PTHR30483:SF6">
    <property type="entry name" value="PERIPLASMIC BINDING PROTEIN OF ABC TRANSPORTER FOR NATURAL AMINO ACIDS"/>
    <property type="match status" value="1"/>
</dbReference>
<dbReference type="InterPro" id="IPR028081">
    <property type="entry name" value="Leu-bd"/>
</dbReference>
<evidence type="ECO:0000313" key="4">
    <source>
        <dbReference type="EMBL" id="NGP87881.1"/>
    </source>
</evidence>
<keyword evidence="5" id="KW-1185">Reference proteome</keyword>